<organism evidence="1 2">
    <name type="scientific">Curtobacterium flaccumfaciens</name>
    <dbReference type="NCBI Taxonomy" id="2035"/>
    <lineage>
        <taxon>Bacteria</taxon>
        <taxon>Bacillati</taxon>
        <taxon>Actinomycetota</taxon>
        <taxon>Actinomycetes</taxon>
        <taxon>Micrococcales</taxon>
        <taxon>Microbacteriaceae</taxon>
        <taxon>Curtobacterium</taxon>
    </lineage>
</organism>
<reference evidence="1 2" key="1">
    <citation type="submission" date="2019-03" db="EMBL/GenBank/DDBJ databases">
        <title>Genomic analyses of the natural microbiome of Caenorhabditis elegans.</title>
        <authorList>
            <person name="Samuel B."/>
        </authorList>
    </citation>
    <scope>NUCLEOTIDE SEQUENCE [LARGE SCALE GENOMIC DNA]</scope>
    <source>
        <strain evidence="1 2">JUb65</strain>
    </source>
</reference>
<gene>
    <name evidence="1" type="ORF">EDF64_11147</name>
</gene>
<dbReference type="SUPFAM" id="SSF52980">
    <property type="entry name" value="Restriction endonuclease-like"/>
    <property type="match status" value="1"/>
</dbReference>
<dbReference type="AlphaFoldDB" id="A0A4R6DDE4"/>
<sequence length="301" mass="33360">MARRPRPLPSRFANTPFLVRDALASGVAKDRLRRRDLITPARGVRLPAGADELLHRLIAIGLLLRSDQHLSHVSAAVLWNCPLPQALTRVDSTAHVSTVGAGPIERRQQVVGHRVAADRARSTTVFGTRVSTPAAAWYECRTVLSTRDLVILGDHMVGVGRLTTLEQLSVTIRAGDRGVVRARSAVERIRTGAESPTETNLRLMVVDAGFPEPALNVDVHAADGRLIGRADMAWPDLRIALEYDGDHHRTDRDAFRRDRSRGNDFTSEGWVVIRATSVDLARPATVFEHLRRAFEHRRRSS</sequence>
<dbReference type="OrthoDB" id="3173471at2"/>
<name>A0A4R6DDE4_9MICO</name>
<proteinExistence type="predicted"/>
<evidence type="ECO:0008006" key="3">
    <source>
        <dbReference type="Google" id="ProtNLM"/>
    </source>
</evidence>
<evidence type="ECO:0000313" key="1">
    <source>
        <dbReference type="EMBL" id="TDN42571.1"/>
    </source>
</evidence>
<comment type="caution">
    <text evidence="1">The sequence shown here is derived from an EMBL/GenBank/DDBJ whole genome shotgun (WGS) entry which is preliminary data.</text>
</comment>
<protein>
    <recommendedName>
        <fullName evidence="3">DUF559 domain-containing protein</fullName>
    </recommendedName>
</protein>
<dbReference type="InterPro" id="IPR011335">
    <property type="entry name" value="Restrct_endonuc-II-like"/>
</dbReference>
<dbReference type="RefSeq" id="WP_133520674.1">
    <property type="nucleotide sequence ID" value="NZ_SNVW01000011.1"/>
</dbReference>
<dbReference type="Gene3D" id="3.40.960.10">
    <property type="entry name" value="VSR Endonuclease"/>
    <property type="match status" value="1"/>
</dbReference>
<dbReference type="Proteomes" id="UP000295764">
    <property type="component" value="Unassembled WGS sequence"/>
</dbReference>
<evidence type="ECO:0000313" key="2">
    <source>
        <dbReference type="Proteomes" id="UP000295764"/>
    </source>
</evidence>
<dbReference type="EMBL" id="SNVW01000011">
    <property type="protein sequence ID" value="TDN42571.1"/>
    <property type="molecule type" value="Genomic_DNA"/>
</dbReference>
<accession>A0A4R6DDE4</accession>